<reference evidence="3 4" key="1">
    <citation type="journal article" date="2015" name="Genome Announc.">
        <title>Draft Genome Sequence and Gene Annotation of the Entomopathogenic Fungus Verticillium hemipterigenum.</title>
        <authorList>
            <person name="Horn F."/>
            <person name="Habel A."/>
            <person name="Scharf D.H."/>
            <person name="Dworschak J."/>
            <person name="Brakhage A.A."/>
            <person name="Guthke R."/>
            <person name="Hertweck C."/>
            <person name="Linde J."/>
        </authorList>
    </citation>
    <scope>NUCLEOTIDE SEQUENCE [LARGE SCALE GENOMIC DNA]</scope>
</reference>
<dbReference type="HOGENOM" id="CLU_064110_0_0_1"/>
<evidence type="ECO:0000313" key="3">
    <source>
        <dbReference type="EMBL" id="CEJ91997.1"/>
    </source>
</evidence>
<evidence type="ECO:0000256" key="1">
    <source>
        <dbReference type="SAM" id="MobiDB-lite"/>
    </source>
</evidence>
<sequence length="342" mass="39808">MAPNKRSGKGKAPASSKLSPPAPFKEVPDIYLDFVEDLEKEHVYITHIDSKPADFKRKIFMVPVAMNIAVVCAFVWRMWHILPYYGQLALTFLGHVNETSFPFADSTWSEFWWEVGTRGITMFIDFVLFVFVWPWPVEFVAAQAHGNPTVWRWNVGFRDKEIYVRRSRDWDKVMGDIFKDADSKKIFVAYVQQATAPMLQEQKTGYLLMSSQWDLDWDSMILAHVMVDKKELALDAFKNVVLKYHDEYGWMTYDLKQNVAASEEEKRRQVFAFRDALVAMGKEDLFYRWIEVVQYEASQPGGFGPEQQTKAAEKIRELFEKQNVNFDELWKETVGTDGISSL</sequence>
<name>A0A0A1TNC5_9HYPO</name>
<keyword evidence="2" id="KW-1133">Transmembrane helix</keyword>
<gene>
    <name evidence="3" type="ORF">VHEMI07678</name>
</gene>
<dbReference type="Proteomes" id="UP000039046">
    <property type="component" value="Unassembled WGS sequence"/>
</dbReference>
<evidence type="ECO:0000313" key="4">
    <source>
        <dbReference type="Proteomes" id="UP000039046"/>
    </source>
</evidence>
<dbReference type="OrthoDB" id="5421757at2759"/>
<keyword evidence="4" id="KW-1185">Reference proteome</keyword>
<feature type="region of interest" description="Disordered" evidence="1">
    <location>
        <begin position="1"/>
        <end position="21"/>
    </location>
</feature>
<keyword evidence="2" id="KW-0472">Membrane</keyword>
<dbReference type="AlphaFoldDB" id="A0A0A1TNC5"/>
<feature type="compositionally biased region" description="Low complexity" evidence="1">
    <location>
        <begin position="10"/>
        <end position="19"/>
    </location>
</feature>
<evidence type="ECO:0000256" key="2">
    <source>
        <dbReference type="SAM" id="Phobius"/>
    </source>
</evidence>
<proteinExistence type="predicted"/>
<dbReference type="EMBL" id="CDHN01000004">
    <property type="protein sequence ID" value="CEJ91997.1"/>
    <property type="molecule type" value="Genomic_DNA"/>
</dbReference>
<keyword evidence="2" id="KW-0812">Transmembrane</keyword>
<dbReference type="STRING" id="1531966.A0A0A1TNC5"/>
<feature type="transmembrane region" description="Helical" evidence="2">
    <location>
        <begin position="59"/>
        <end position="79"/>
    </location>
</feature>
<protein>
    <submittedName>
        <fullName evidence="3">Uncharacterized protein</fullName>
    </submittedName>
</protein>
<accession>A0A0A1TNC5</accession>
<organism evidence="3 4">
    <name type="scientific">[Torrubiella] hemipterigena</name>
    <dbReference type="NCBI Taxonomy" id="1531966"/>
    <lineage>
        <taxon>Eukaryota</taxon>
        <taxon>Fungi</taxon>
        <taxon>Dikarya</taxon>
        <taxon>Ascomycota</taxon>
        <taxon>Pezizomycotina</taxon>
        <taxon>Sordariomycetes</taxon>
        <taxon>Hypocreomycetidae</taxon>
        <taxon>Hypocreales</taxon>
        <taxon>Clavicipitaceae</taxon>
        <taxon>Clavicipitaceae incertae sedis</taxon>
        <taxon>'Torrubiella' clade</taxon>
    </lineage>
</organism>